<protein>
    <recommendedName>
        <fullName evidence="4">HAMP domain-containing protein</fullName>
    </recommendedName>
</protein>
<keyword evidence="1" id="KW-1133">Transmembrane helix</keyword>
<gene>
    <name evidence="2" type="ORF">G3M70_07970</name>
</gene>
<dbReference type="Proteomes" id="UP000594688">
    <property type="component" value="Chromosome"/>
</dbReference>
<keyword evidence="1" id="KW-0472">Membrane</keyword>
<evidence type="ECO:0000313" key="3">
    <source>
        <dbReference type="Proteomes" id="UP000594688"/>
    </source>
</evidence>
<dbReference type="AlphaFoldDB" id="A0A7T0G0D6"/>
<reference evidence="2 3" key="1">
    <citation type="submission" date="2020-02" db="EMBL/GenBank/DDBJ databases">
        <title>Genomic and physiological characterization of two novel Nitrospinaceae genera.</title>
        <authorList>
            <person name="Mueller A.J."/>
            <person name="Jung M.-Y."/>
            <person name="Strachan C.R."/>
            <person name="Herbold C.W."/>
            <person name="Kirkegaard R.H."/>
            <person name="Daims H."/>
        </authorList>
    </citation>
    <scope>NUCLEOTIDE SEQUENCE [LARGE SCALE GENOMIC DNA]</scope>
    <source>
        <strain evidence="2">EB</strain>
    </source>
</reference>
<evidence type="ECO:0000313" key="2">
    <source>
        <dbReference type="EMBL" id="QPJ61818.1"/>
    </source>
</evidence>
<feature type="transmembrane region" description="Helical" evidence="1">
    <location>
        <begin position="21"/>
        <end position="41"/>
    </location>
</feature>
<evidence type="ECO:0000256" key="1">
    <source>
        <dbReference type="SAM" id="Phobius"/>
    </source>
</evidence>
<organism evidence="2 3">
    <name type="scientific">Candidatus Nitronauta litoralis</name>
    <dbReference type="NCBI Taxonomy" id="2705533"/>
    <lineage>
        <taxon>Bacteria</taxon>
        <taxon>Pseudomonadati</taxon>
        <taxon>Nitrospinota/Tectimicrobiota group</taxon>
        <taxon>Nitrospinota</taxon>
        <taxon>Nitrospinia</taxon>
        <taxon>Nitrospinales</taxon>
        <taxon>Nitrospinaceae</taxon>
        <taxon>Candidatus Nitronauta</taxon>
    </lineage>
</organism>
<dbReference type="CDD" id="cd06225">
    <property type="entry name" value="HAMP"/>
    <property type="match status" value="1"/>
</dbReference>
<name>A0A7T0G0D6_9BACT</name>
<proteinExistence type="predicted"/>
<dbReference type="EMBL" id="CP048685">
    <property type="protein sequence ID" value="QPJ61818.1"/>
    <property type="molecule type" value="Genomic_DNA"/>
</dbReference>
<evidence type="ECO:0008006" key="4">
    <source>
        <dbReference type="Google" id="ProtNLM"/>
    </source>
</evidence>
<sequence>MKTGIFRDELPGERKSIINTLMWGWILVISILGYFAFYLTIQLEQVNLLLEKMPPGLTGDEFTFIQSRLIKTINRLETEILWLAVLGSIFAVVGGLYTFNLVVRPLRKLVQLAEGEPVEPPEIKSNNEIKQLLTAIHPPNMEEAKSIHLKN</sequence>
<accession>A0A7T0G0D6</accession>
<feature type="transmembrane region" description="Helical" evidence="1">
    <location>
        <begin position="80"/>
        <end position="103"/>
    </location>
</feature>
<keyword evidence="1" id="KW-0812">Transmembrane</keyword>
<dbReference type="KEGG" id="nli:G3M70_07970"/>